<dbReference type="AlphaFoldDB" id="A0AAV7NVV4"/>
<protein>
    <submittedName>
        <fullName evidence="2">Uncharacterized protein</fullName>
    </submittedName>
</protein>
<dbReference type="Proteomes" id="UP001066276">
    <property type="component" value="Chromosome 8"/>
</dbReference>
<organism evidence="2 3">
    <name type="scientific">Pleurodeles waltl</name>
    <name type="common">Iberian ribbed newt</name>
    <dbReference type="NCBI Taxonomy" id="8319"/>
    <lineage>
        <taxon>Eukaryota</taxon>
        <taxon>Metazoa</taxon>
        <taxon>Chordata</taxon>
        <taxon>Craniata</taxon>
        <taxon>Vertebrata</taxon>
        <taxon>Euteleostomi</taxon>
        <taxon>Amphibia</taxon>
        <taxon>Batrachia</taxon>
        <taxon>Caudata</taxon>
        <taxon>Salamandroidea</taxon>
        <taxon>Salamandridae</taxon>
        <taxon>Pleurodelinae</taxon>
        <taxon>Pleurodeles</taxon>
    </lineage>
</organism>
<comment type="caution">
    <text evidence="2">The sequence shown here is derived from an EMBL/GenBank/DDBJ whole genome shotgun (WGS) entry which is preliminary data.</text>
</comment>
<evidence type="ECO:0000256" key="1">
    <source>
        <dbReference type="SAM" id="MobiDB-lite"/>
    </source>
</evidence>
<reference evidence="2" key="1">
    <citation type="journal article" date="2022" name="bioRxiv">
        <title>Sequencing and chromosome-scale assembly of the giantPleurodeles waltlgenome.</title>
        <authorList>
            <person name="Brown T."/>
            <person name="Elewa A."/>
            <person name="Iarovenko S."/>
            <person name="Subramanian E."/>
            <person name="Araus A.J."/>
            <person name="Petzold A."/>
            <person name="Susuki M."/>
            <person name="Suzuki K.-i.T."/>
            <person name="Hayashi T."/>
            <person name="Toyoda A."/>
            <person name="Oliveira C."/>
            <person name="Osipova E."/>
            <person name="Leigh N.D."/>
            <person name="Simon A."/>
            <person name="Yun M.H."/>
        </authorList>
    </citation>
    <scope>NUCLEOTIDE SEQUENCE</scope>
    <source>
        <strain evidence="2">20211129_DDA</strain>
        <tissue evidence="2">Liver</tissue>
    </source>
</reference>
<evidence type="ECO:0000313" key="2">
    <source>
        <dbReference type="EMBL" id="KAJ1119576.1"/>
    </source>
</evidence>
<proteinExistence type="predicted"/>
<feature type="compositionally biased region" description="Polar residues" evidence="1">
    <location>
        <begin position="1"/>
        <end position="18"/>
    </location>
</feature>
<sequence>MSSSVVTADISSMDTSENPCPDTTKERGLQEIYIVGLPLEGIDSKITDLSADSKLIRADIAGIQDKVTDLGHNLHTIENKVAAFPDNELELQFLCNKLTDLEDRSSRDKCLLFWFARKKQRVHL</sequence>
<dbReference type="EMBL" id="JANPWB010000012">
    <property type="protein sequence ID" value="KAJ1119576.1"/>
    <property type="molecule type" value="Genomic_DNA"/>
</dbReference>
<keyword evidence="3" id="KW-1185">Reference proteome</keyword>
<evidence type="ECO:0000313" key="3">
    <source>
        <dbReference type="Proteomes" id="UP001066276"/>
    </source>
</evidence>
<name>A0AAV7NVV4_PLEWA</name>
<accession>A0AAV7NVV4</accession>
<feature type="region of interest" description="Disordered" evidence="1">
    <location>
        <begin position="1"/>
        <end position="24"/>
    </location>
</feature>
<gene>
    <name evidence="2" type="ORF">NDU88_007761</name>
</gene>